<evidence type="ECO:0000313" key="4">
    <source>
        <dbReference type="Proteomes" id="UP000054560"/>
    </source>
</evidence>
<dbReference type="GO" id="GO:0009083">
    <property type="term" value="P:branched-chain amino acid catabolic process"/>
    <property type="evidence" value="ECO:0007669"/>
    <property type="project" value="TreeGrafter"/>
</dbReference>
<feature type="non-terminal residue" evidence="3">
    <location>
        <position position="65"/>
    </location>
</feature>
<dbReference type="Proteomes" id="UP000054560">
    <property type="component" value="Unassembled WGS sequence"/>
</dbReference>
<sequence length="65" mass="7131">VRDFPPDETGLLGVGIGYAQSGLTPIVEIPYAKYLDCGADMFYEACINNWLSHGTQPNGMIIRLQ</sequence>
<dbReference type="EMBL" id="KQ249670">
    <property type="protein sequence ID" value="KNC71032.1"/>
    <property type="molecule type" value="Genomic_DNA"/>
</dbReference>
<dbReference type="SUPFAM" id="SSF52518">
    <property type="entry name" value="Thiamin diphosphate-binding fold (THDP-binding)"/>
    <property type="match status" value="1"/>
</dbReference>
<dbReference type="OrthoDB" id="192577at2759"/>
<dbReference type="Gene3D" id="3.40.50.970">
    <property type="match status" value="1"/>
</dbReference>
<dbReference type="PANTHER" id="PTHR42980:SF1">
    <property type="entry name" value="2-OXOISOVALERATE DEHYDROGENASE SUBUNIT BETA, MITOCHONDRIAL"/>
    <property type="match status" value="1"/>
</dbReference>
<keyword evidence="2" id="KW-0560">Oxidoreductase</keyword>
<dbReference type="AlphaFoldDB" id="A0A0L0F2W6"/>
<dbReference type="GeneID" id="25916942"/>
<organism evidence="3 4">
    <name type="scientific">Sphaeroforma arctica JP610</name>
    <dbReference type="NCBI Taxonomy" id="667725"/>
    <lineage>
        <taxon>Eukaryota</taxon>
        <taxon>Ichthyosporea</taxon>
        <taxon>Ichthyophonida</taxon>
        <taxon>Sphaeroforma</taxon>
    </lineage>
</organism>
<dbReference type="GO" id="GO:0007584">
    <property type="term" value="P:response to nutrient"/>
    <property type="evidence" value="ECO:0007669"/>
    <property type="project" value="TreeGrafter"/>
</dbReference>
<evidence type="ECO:0000313" key="3">
    <source>
        <dbReference type="EMBL" id="KNC71032.1"/>
    </source>
</evidence>
<reference evidence="3 4" key="1">
    <citation type="submission" date="2011-02" db="EMBL/GenBank/DDBJ databases">
        <title>The Genome Sequence of Sphaeroforma arctica JP610.</title>
        <authorList>
            <consortium name="The Broad Institute Genome Sequencing Platform"/>
            <person name="Russ C."/>
            <person name="Cuomo C."/>
            <person name="Young S.K."/>
            <person name="Zeng Q."/>
            <person name="Gargeya S."/>
            <person name="Alvarado L."/>
            <person name="Berlin A."/>
            <person name="Chapman S.B."/>
            <person name="Chen Z."/>
            <person name="Freedman E."/>
            <person name="Gellesch M."/>
            <person name="Goldberg J."/>
            <person name="Griggs A."/>
            <person name="Gujja S."/>
            <person name="Heilman E."/>
            <person name="Heiman D."/>
            <person name="Howarth C."/>
            <person name="Mehta T."/>
            <person name="Neiman D."/>
            <person name="Pearson M."/>
            <person name="Roberts A."/>
            <person name="Saif S."/>
            <person name="Shea T."/>
            <person name="Shenoy N."/>
            <person name="Sisk P."/>
            <person name="Stolte C."/>
            <person name="Sykes S."/>
            <person name="White J."/>
            <person name="Yandava C."/>
            <person name="Burger G."/>
            <person name="Gray M.W."/>
            <person name="Holland P.W.H."/>
            <person name="King N."/>
            <person name="Lang F.B.F."/>
            <person name="Roger A.J."/>
            <person name="Ruiz-Trillo I."/>
            <person name="Haas B."/>
            <person name="Nusbaum C."/>
            <person name="Birren B."/>
        </authorList>
    </citation>
    <scope>NUCLEOTIDE SEQUENCE [LARGE SCALE GENOMIC DNA]</scope>
    <source>
        <strain evidence="3 4">JP610</strain>
    </source>
</reference>
<keyword evidence="4" id="KW-1185">Reference proteome</keyword>
<proteinExistence type="predicted"/>
<evidence type="ECO:0000256" key="2">
    <source>
        <dbReference type="ARBA" id="ARBA00023002"/>
    </source>
</evidence>
<name>A0A0L0F2W6_9EUKA</name>
<comment type="cofactor">
    <cofactor evidence="1">
        <name>thiamine diphosphate</name>
        <dbReference type="ChEBI" id="CHEBI:58937"/>
    </cofactor>
</comment>
<dbReference type="PANTHER" id="PTHR42980">
    <property type="entry name" value="2-OXOISOVALERATE DEHYDROGENASE SUBUNIT BETA-RELATED"/>
    <property type="match status" value="1"/>
</dbReference>
<dbReference type="RefSeq" id="XP_014144934.1">
    <property type="nucleotide sequence ID" value="XM_014289459.1"/>
</dbReference>
<dbReference type="InterPro" id="IPR029061">
    <property type="entry name" value="THDP-binding"/>
</dbReference>
<gene>
    <name evidence="3" type="ORF">SARC_16438</name>
</gene>
<feature type="non-terminal residue" evidence="3">
    <location>
        <position position="1"/>
    </location>
</feature>
<accession>A0A0L0F2W6</accession>
<evidence type="ECO:0000256" key="1">
    <source>
        <dbReference type="ARBA" id="ARBA00001964"/>
    </source>
</evidence>
<protein>
    <submittedName>
        <fullName evidence="3">Uncharacterized protein</fullName>
    </submittedName>
</protein>
<dbReference type="GO" id="GO:0016491">
    <property type="term" value="F:oxidoreductase activity"/>
    <property type="evidence" value="ECO:0007669"/>
    <property type="project" value="UniProtKB-KW"/>
</dbReference>